<name>A0A9D1FHG0_9BACT</name>
<evidence type="ECO:0000259" key="5">
    <source>
        <dbReference type="Pfam" id="PF12890"/>
    </source>
</evidence>
<evidence type="ECO:0000256" key="3">
    <source>
        <dbReference type="ARBA" id="ARBA00022801"/>
    </source>
</evidence>
<dbReference type="InterPro" id="IPR024403">
    <property type="entry name" value="DHOase_cat"/>
</dbReference>
<accession>A0A9D1FHG0</accession>
<dbReference type="GO" id="GO:0004038">
    <property type="term" value="F:allantoinase activity"/>
    <property type="evidence" value="ECO:0007669"/>
    <property type="project" value="TreeGrafter"/>
</dbReference>
<gene>
    <name evidence="6" type="ORF">IAA86_00900</name>
</gene>
<dbReference type="GO" id="GO:0046872">
    <property type="term" value="F:metal ion binding"/>
    <property type="evidence" value="ECO:0007669"/>
    <property type="project" value="UniProtKB-KW"/>
</dbReference>
<comment type="function">
    <text evidence="1">Catalyzes the reversible cyclization of carbamoyl aspartate to dihydroorotate.</text>
</comment>
<dbReference type="PROSITE" id="PS00482">
    <property type="entry name" value="DIHYDROOROTASE_1"/>
    <property type="match status" value="1"/>
</dbReference>
<sequence>MNIVELPAFIDMHVHFREPGYEYKETIETGLNAALKGGFCAVCAMPNTNPVCDNIETLNYILEKSKGHKCKLYPVCAVTKNLNTDELVDFEALANAGAVAFSNDGLPVLNHSVFYNALKSGKLILSHLEDETKEAIWQIQIFEELVREGFSPRLHFCHISKKSTIEAIKTAKTKGLKITCESAPHYFTFTKQNVTDTGVFKMNPPLGEEYDRLAVIEALNDGTIDVISTDHAPHGNDEKILPYNKSPNGITGLETSFSLTYAQFGLQKTLDLMSNNPAKILGIKVIGKNKFDLDKTYTVHGADFASKCKITPYENMTLKGVKIDD</sequence>
<protein>
    <submittedName>
        <fullName evidence="6">Dihydroorotase</fullName>
    </submittedName>
</protein>
<dbReference type="PANTHER" id="PTHR43668">
    <property type="entry name" value="ALLANTOINASE"/>
    <property type="match status" value="1"/>
</dbReference>
<evidence type="ECO:0000313" key="6">
    <source>
        <dbReference type="EMBL" id="HIS73559.1"/>
    </source>
</evidence>
<organism evidence="6 7">
    <name type="scientific">Candidatus Galligastranaerophilus intestinavium</name>
    <dbReference type="NCBI Taxonomy" id="2840836"/>
    <lineage>
        <taxon>Bacteria</taxon>
        <taxon>Candidatus Galligastranaerophilus</taxon>
    </lineage>
</organism>
<evidence type="ECO:0000256" key="4">
    <source>
        <dbReference type="ARBA" id="ARBA00022975"/>
    </source>
</evidence>
<reference evidence="6" key="2">
    <citation type="journal article" date="2021" name="PeerJ">
        <title>Extensive microbial diversity within the chicken gut microbiome revealed by metagenomics and culture.</title>
        <authorList>
            <person name="Gilroy R."/>
            <person name="Ravi A."/>
            <person name="Getino M."/>
            <person name="Pursley I."/>
            <person name="Horton D.L."/>
            <person name="Alikhan N.F."/>
            <person name="Baker D."/>
            <person name="Gharbi K."/>
            <person name="Hall N."/>
            <person name="Watson M."/>
            <person name="Adriaenssens E.M."/>
            <person name="Foster-Nyarko E."/>
            <person name="Jarju S."/>
            <person name="Secka A."/>
            <person name="Antonio M."/>
            <person name="Oren A."/>
            <person name="Chaudhuri R.R."/>
            <person name="La Ragione R."/>
            <person name="Hildebrand F."/>
            <person name="Pallen M.J."/>
        </authorList>
    </citation>
    <scope>NUCLEOTIDE SEQUENCE</scope>
    <source>
        <strain evidence="6">CHK152-2871</strain>
    </source>
</reference>
<keyword evidence="2" id="KW-0479">Metal-binding</keyword>
<comment type="caution">
    <text evidence="6">The sequence shown here is derived from an EMBL/GenBank/DDBJ whole genome shotgun (WGS) entry which is preliminary data.</text>
</comment>
<dbReference type="InterPro" id="IPR004722">
    <property type="entry name" value="DHOase"/>
</dbReference>
<feature type="domain" description="Dihydroorotase catalytic" evidence="5">
    <location>
        <begin position="6"/>
        <end position="132"/>
    </location>
</feature>
<dbReference type="Proteomes" id="UP000886865">
    <property type="component" value="Unassembled WGS sequence"/>
</dbReference>
<dbReference type="GO" id="GO:0006145">
    <property type="term" value="P:purine nucleobase catabolic process"/>
    <property type="evidence" value="ECO:0007669"/>
    <property type="project" value="TreeGrafter"/>
</dbReference>
<reference evidence="6" key="1">
    <citation type="submission" date="2020-10" db="EMBL/GenBank/DDBJ databases">
        <authorList>
            <person name="Gilroy R."/>
        </authorList>
    </citation>
    <scope>NUCLEOTIDE SEQUENCE</scope>
    <source>
        <strain evidence="6">CHK152-2871</strain>
    </source>
</reference>
<dbReference type="Pfam" id="PF12890">
    <property type="entry name" value="DHOase"/>
    <property type="match status" value="1"/>
</dbReference>
<dbReference type="CDD" id="cd01317">
    <property type="entry name" value="DHOase_IIa"/>
    <property type="match status" value="1"/>
</dbReference>
<dbReference type="SUPFAM" id="SSF51556">
    <property type="entry name" value="Metallo-dependent hydrolases"/>
    <property type="match status" value="1"/>
</dbReference>
<proteinExistence type="predicted"/>
<dbReference type="EMBL" id="DVJQ01000009">
    <property type="protein sequence ID" value="HIS73559.1"/>
    <property type="molecule type" value="Genomic_DNA"/>
</dbReference>
<dbReference type="GO" id="GO:0004151">
    <property type="term" value="F:dihydroorotase activity"/>
    <property type="evidence" value="ECO:0007669"/>
    <property type="project" value="InterPro"/>
</dbReference>
<dbReference type="InterPro" id="IPR050138">
    <property type="entry name" value="DHOase/Allantoinase_Hydrolase"/>
</dbReference>
<dbReference type="InterPro" id="IPR002195">
    <property type="entry name" value="Dihydroorotase_CS"/>
</dbReference>
<dbReference type="PANTHER" id="PTHR43668:SF2">
    <property type="entry name" value="ALLANTOINASE"/>
    <property type="match status" value="1"/>
</dbReference>
<keyword evidence="4" id="KW-0665">Pyrimidine biosynthesis</keyword>
<dbReference type="Gene3D" id="3.20.20.140">
    <property type="entry name" value="Metal-dependent hydrolases"/>
    <property type="match status" value="1"/>
</dbReference>
<dbReference type="AlphaFoldDB" id="A0A9D1FHG0"/>
<dbReference type="PROSITE" id="PS00483">
    <property type="entry name" value="DIHYDROOROTASE_2"/>
    <property type="match status" value="1"/>
</dbReference>
<dbReference type="GO" id="GO:0005737">
    <property type="term" value="C:cytoplasm"/>
    <property type="evidence" value="ECO:0007669"/>
    <property type="project" value="TreeGrafter"/>
</dbReference>
<evidence type="ECO:0000256" key="2">
    <source>
        <dbReference type="ARBA" id="ARBA00022723"/>
    </source>
</evidence>
<dbReference type="GO" id="GO:0006221">
    <property type="term" value="P:pyrimidine nucleotide biosynthetic process"/>
    <property type="evidence" value="ECO:0007669"/>
    <property type="project" value="UniProtKB-KW"/>
</dbReference>
<dbReference type="InterPro" id="IPR032466">
    <property type="entry name" value="Metal_Hydrolase"/>
</dbReference>
<keyword evidence="3" id="KW-0378">Hydrolase</keyword>
<evidence type="ECO:0000256" key="1">
    <source>
        <dbReference type="ARBA" id="ARBA00002368"/>
    </source>
</evidence>
<evidence type="ECO:0000313" key="7">
    <source>
        <dbReference type="Proteomes" id="UP000886865"/>
    </source>
</evidence>